<name>A0ABY6ZB88_9BACL</name>
<keyword evidence="5" id="KW-1185">Reference proteome</keyword>
<reference evidence="4" key="1">
    <citation type="submission" date="2022-08" db="EMBL/GenBank/DDBJ databases">
        <title>Alicyclobacillus dauci DSM2870, complete genome.</title>
        <authorList>
            <person name="Wang Q."/>
            <person name="Cai R."/>
            <person name="Wang Z."/>
        </authorList>
    </citation>
    <scope>NUCLEOTIDE SEQUENCE</scope>
    <source>
        <strain evidence="4">DSM 28700</strain>
        <plasmid evidence="4">unnamed1</plasmid>
    </source>
</reference>
<gene>
    <name evidence="3" type="ORF">NZD86_19285</name>
    <name evidence="4" type="ORF">NZD86_23775</name>
</gene>
<evidence type="ECO:0000256" key="2">
    <source>
        <dbReference type="ARBA" id="ARBA00022649"/>
    </source>
</evidence>
<accession>A0ABY6ZB88</accession>
<dbReference type="Proteomes" id="UP001164803">
    <property type="component" value="Plasmid unnamed1"/>
</dbReference>
<evidence type="ECO:0000313" key="5">
    <source>
        <dbReference type="Proteomes" id="UP001164803"/>
    </source>
</evidence>
<dbReference type="InterPro" id="IPR003477">
    <property type="entry name" value="PemK-like"/>
</dbReference>
<sequence>MSKYKVGDIYSIRVEFEEDPQQAKIRPVVILYIDDNEKPVVAFVHPITSKAPQDPPKYHDNFKVEIRHWREAGLRKPSWVKSNRVIQIDVKAFITYIGHMNDTDLLRLLELLD</sequence>
<geneLocation type="plasmid" evidence="4 5">
    <name>unnamed1</name>
</geneLocation>
<keyword evidence="4" id="KW-0614">Plasmid</keyword>
<organism evidence="4 5">
    <name type="scientific">Alicyclobacillus dauci</name>
    <dbReference type="NCBI Taxonomy" id="1475485"/>
    <lineage>
        <taxon>Bacteria</taxon>
        <taxon>Bacillati</taxon>
        <taxon>Bacillota</taxon>
        <taxon>Bacilli</taxon>
        <taxon>Bacillales</taxon>
        <taxon>Alicyclobacillaceae</taxon>
        <taxon>Alicyclobacillus</taxon>
    </lineage>
</organism>
<protein>
    <submittedName>
        <fullName evidence="4">Type II toxin-antitoxin system PemK/MazF family toxin</fullName>
    </submittedName>
</protein>
<evidence type="ECO:0000313" key="3">
    <source>
        <dbReference type="EMBL" id="WAH36347.1"/>
    </source>
</evidence>
<dbReference type="Pfam" id="PF02452">
    <property type="entry name" value="PemK_toxin"/>
    <property type="match status" value="1"/>
</dbReference>
<keyword evidence="2" id="KW-1277">Toxin-antitoxin system</keyword>
<dbReference type="InterPro" id="IPR011067">
    <property type="entry name" value="Plasmid_toxin/cell-grow_inhib"/>
</dbReference>
<dbReference type="EMBL" id="CP104065">
    <property type="protein sequence ID" value="WAH39386.1"/>
    <property type="molecule type" value="Genomic_DNA"/>
</dbReference>
<dbReference type="RefSeq" id="WP_268043678.1">
    <property type="nucleotide sequence ID" value="NZ_CP104064.1"/>
</dbReference>
<comment type="similarity">
    <text evidence="1">Belongs to the PemK/MazF family.</text>
</comment>
<dbReference type="Gene3D" id="2.30.30.110">
    <property type="match status" value="1"/>
</dbReference>
<dbReference type="EMBL" id="CP104064">
    <property type="protein sequence ID" value="WAH36347.1"/>
    <property type="molecule type" value="Genomic_DNA"/>
</dbReference>
<proteinExistence type="inferred from homology"/>
<evidence type="ECO:0000313" key="4">
    <source>
        <dbReference type="EMBL" id="WAH39386.1"/>
    </source>
</evidence>
<dbReference type="SUPFAM" id="SSF50118">
    <property type="entry name" value="Cell growth inhibitor/plasmid maintenance toxic component"/>
    <property type="match status" value="1"/>
</dbReference>
<evidence type="ECO:0000256" key="1">
    <source>
        <dbReference type="ARBA" id="ARBA00007521"/>
    </source>
</evidence>
<dbReference type="Proteomes" id="UP001164803">
    <property type="component" value="Chromosome"/>
</dbReference>